<keyword evidence="3" id="KW-0804">Transcription</keyword>
<keyword evidence="6" id="KW-1185">Reference proteome</keyword>
<feature type="domain" description="HTH gntR-type" evidence="4">
    <location>
        <begin position="19"/>
        <end position="85"/>
    </location>
</feature>
<proteinExistence type="predicted"/>
<evidence type="ECO:0000259" key="4">
    <source>
        <dbReference type="PROSITE" id="PS50949"/>
    </source>
</evidence>
<dbReference type="InterPro" id="IPR036388">
    <property type="entry name" value="WH-like_DNA-bd_sf"/>
</dbReference>
<dbReference type="SMART" id="SM00345">
    <property type="entry name" value="HTH_GNTR"/>
    <property type="match status" value="1"/>
</dbReference>
<keyword evidence="2" id="KW-0238">DNA-binding</keyword>
<dbReference type="PANTHER" id="PTHR43537:SF5">
    <property type="entry name" value="UXU OPERON TRANSCRIPTIONAL REGULATOR"/>
    <property type="match status" value="1"/>
</dbReference>
<dbReference type="EMBL" id="JBJVNI010000003">
    <property type="protein sequence ID" value="MFM9608496.1"/>
    <property type="molecule type" value="Genomic_DNA"/>
</dbReference>
<gene>
    <name evidence="5" type="ORF">ACKI18_07215</name>
</gene>
<dbReference type="InterPro" id="IPR008920">
    <property type="entry name" value="TF_FadR/GntR_C"/>
</dbReference>
<evidence type="ECO:0000256" key="3">
    <source>
        <dbReference type="ARBA" id="ARBA00023163"/>
    </source>
</evidence>
<dbReference type="SUPFAM" id="SSF48008">
    <property type="entry name" value="GntR ligand-binding domain-like"/>
    <property type="match status" value="1"/>
</dbReference>
<name>A0ABW9HL59_9ACTN</name>
<dbReference type="InterPro" id="IPR011711">
    <property type="entry name" value="GntR_C"/>
</dbReference>
<organism evidence="5 6">
    <name type="scientific">Streptomyces niveiscabiei</name>
    <dbReference type="NCBI Taxonomy" id="164115"/>
    <lineage>
        <taxon>Bacteria</taxon>
        <taxon>Bacillati</taxon>
        <taxon>Actinomycetota</taxon>
        <taxon>Actinomycetes</taxon>
        <taxon>Kitasatosporales</taxon>
        <taxon>Streptomycetaceae</taxon>
        <taxon>Streptomyces</taxon>
    </lineage>
</organism>
<dbReference type="SUPFAM" id="SSF46785">
    <property type="entry name" value="Winged helix' DNA-binding domain"/>
    <property type="match status" value="1"/>
</dbReference>
<evidence type="ECO:0000256" key="1">
    <source>
        <dbReference type="ARBA" id="ARBA00023015"/>
    </source>
</evidence>
<evidence type="ECO:0000313" key="5">
    <source>
        <dbReference type="EMBL" id="MFM9608496.1"/>
    </source>
</evidence>
<dbReference type="Pfam" id="PF07729">
    <property type="entry name" value="FCD"/>
    <property type="match status" value="1"/>
</dbReference>
<comment type="caution">
    <text evidence="5">The sequence shown here is derived from an EMBL/GenBank/DDBJ whole genome shotgun (WGS) entry which is preliminary data.</text>
</comment>
<dbReference type="PANTHER" id="PTHR43537">
    <property type="entry name" value="TRANSCRIPTIONAL REGULATOR, GNTR FAMILY"/>
    <property type="match status" value="1"/>
</dbReference>
<dbReference type="Proteomes" id="UP001631957">
    <property type="component" value="Unassembled WGS sequence"/>
</dbReference>
<dbReference type="SMART" id="SM00895">
    <property type="entry name" value="FCD"/>
    <property type="match status" value="1"/>
</dbReference>
<dbReference type="Pfam" id="PF00392">
    <property type="entry name" value="GntR"/>
    <property type="match status" value="1"/>
</dbReference>
<dbReference type="CDD" id="cd07377">
    <property type="entry name" value="WHTH_GntR"/>
    <property type="match status" value="1"/>
</dbReference>
<dbReference type="PROSITE" id="PS50949">
    <property type="entry name" value="HTH_GNTR"/>
    <property type="match status" value="1"/>
</dbReference>
<keyword evidence="1" id="KW-0805">Transcription regulation</keyword>
<dbReference type="RefSeq" id="WP_409120804.1">
    <property type="nucleotide sequence ID" value="NZ_JBJVNI010000003.1"/>
</dbReference>
<dbReference type="InterPro" id="IPR000524">
    <property type="entry name" value="Tscrpt_reg_HTH_GntR"/>
</dbReference>
<dbReference type="Gene3D" id="1.20.120.530">
    <property type="entry name" value="GntR ligand-binding domain-like"/>
    <property type="match status" value="1"/>
</dbReference>
<dbReference type="Gene3D" id="1.10.10.10">
    <property type="entry name" value="Winged helix-like DNA-binding domain superfamily/Winged helix DNA-binding domain"/>
    <property type="match status" value="1"/>
</dbReference>
<sequence>MGRRTAEAGGGGQEREPLANSGSLCYRLMREDLVSGALDPGSPLLETALSARYGVSRTPVREALGRLEQDGLVERVARGYRVRAVTAEDILEIHEARIALESAAAASAALRRTDLDLARLAHHHRLLAERSEPGEIGAADARFHEALWLSGHNTTIAGLLERLVTQMRLFDREPPSPAPGTREIAHAEHERILRAVREHDPQAARREVAAHLGRDRDVRLAALARTPL</sequence>
<dbReference type="InterPro" id="IPR036390">
    <property type="entry name" value="WH_DNA-bd_sf"/>
</dbReference>
<reference evidence="5 6" key="1">
    <citation type="submission" date="2024-12" db="EMBL/GenBank/DDBJ databases">
        <title>Forecasting of Potato common scab and diversities of Pathogenic streptomyces spp. in china.</title>
        <authorList>
            <person name="Handique U."/>
            <person name="Wu J."/>
        </authorList>
    </citation>
    <scope>NUCLEOTIDE SEQUENCE [LARGE SCALE GENOMIC DNA]</scope>
    <source>
        <strain evidence="5 6">ZRIMU1530</strain>
    </source>
</reference>
<dbReference type="PRINTS" id="PR00035">
    <property type="entry name" value="HTHGNTR"/>
</dbReference>
<protein>
    <submittedName>
        <fullName evidence="5">GntR family transcriptional regulator</fullName>
    </submittedName>
</protein>
<evidence type="ECO:0000313" key="6">
    <source>
        <dbReference type="Proteomes" id="UP001631957"/>
    </source>
</evidence>
<accession>A0ABW9HL59</accession>
<evidence type="ECO:0000256" key="2">
    <source>
        <dbReference type="ARBA" id="ARBA00023125"/>
    </source>
</evidence>